<gene>
    <name evidence="4" type="ORF">PACLA_8A028180</name>
</gene>
<dbReference type="AlphaFoldDB" id="A0A7D9EUR8"/>
<comment type="caution">
    <text evidence="4">The sequence shown here is derived from an EMBL/GenBank/DDBJ whole genome shotgun (WGS) entry which is preliminary data.</text>
</comment>
<dbReference type="PANTHER" id="PTHR21677">
    <property type="entry name" value="CRAMPED PROTEIN"/>
    <property type="match status" value="1"/>
</dbReference>
<feature type="region of interest" description="Disordered" evidence="3">
    <location>
        <begin position="798"/>
        <end position="818"/>
    </location>
</feature>
<evidence type="ECO:0000256" key="2">
    <source>
        <dbReference type="ARBA" id="ARBA00023242"/>
    </source>
</evidence>
<feature type="compositionally biased region" description="Polar residues" evidence="3">
    <location>
        <begin position="371"/>
        <end position="383"/>
    </location>
</feature>
<organism evidence="4 5">
    <name type="scientific">Paramuricea clavata</name>
    <name type="common">Red gorgonian</name>
    <name type="synonym">Violescent sea-whip</name>
    <dbReference type="NCBI Taxonomy" id="317549"/>
    <lineage>
        <taxon>Eukaryota</taxon>
        <taxon>Metazoa</taxon>
        <taxon>Cnidaria</taxon>
        <taxon>Anthozoa</taxon>
        <taxon>Octocorallia</taxon>
        <taxon>Malacalcyonacea</taxon>
        <taxon>Plexauridae</taxon>
        <taxon>Paramuricea</taxon>
    </lineage>
</organism>
<dbReference type="Gene3D" id="1.10.10.60">
    <property type="entry name" value="Homeodomain-like"/>
    <property type="match status" value="1"/>
</dbReference>
<accession>A0A7D9EUR8</accession>
<dbReference type="OrthoDB" id="515799at2759"/>
<dbReference type="Proteomes" id="UP001152795">
    <property type="component" value="Unassembled WGS sequence"/>
</dbReference>
<reference evidence="4" key="1">
    <citation type="submission" date="2020-04" db="EMBL/GenBank/DDBJ databases">
        <authorList>
            <person name="Alioto T."/>
            <person name="Alioto T."/>
            <person name="Gomez Garrido J."/>
        </authorList>
    </citation>
    <scope>NUCLEOTIDE SEQUENCE</scope>
    <source>
        <strain evidence="4">A484AB</strain>
    </source>
</reference>
<dbReference type="GO" id="GO:0003677">
    <property type="term" value="F:DNA binding"/>
    <property type="evidence" value="ECO:0007669"/>
    <property type="project" value="UniProtKB-KW"/>
</dbReference>
<feature type="region of interest" description="Disordered" evidence="3">
    <location>
        <begin position="368"/>
        <end position="441"/>
    </location>
</feature>
<feature type="region of interest" description="Disordered" evidence="3">
    <location>
        <begin position="512"/>
        <end position="538"/>
    </location>
</feature>
<evidence type="ECO:0000256" key="3">
    <source>
        <dbReference type="SAM" id="MobiDB-lite"/>
    </source>
</evidence>
<keyword evidence="1" id="KW-0238">DNA-binding</keyword>
<keyword evidence="5" id="KW-1185">Reference proteome</keyword>
<protein>
    <submittedName>
        <fullName evidence="4">Uncharacterized protein</fullName>
    </submittedName>
</protein>
<feature type="compositionally biased region" description="Polar residues" evidence="3">
    <location>
        <begin position="108"/>
        <end position="121"/>
    </location>
</feature>
<feature type="region of interest" description="Disordered" evidence="3">
    <location>
        <begin position="52"/>
        <end position="136"/>
    </location>
</feature>
<feature type="compositionally biased region" description="Basic and acidic residues" evidence="3">
    <location>
        <begin position="52"/>
        <end position="61"/>
    </location>
</feature>
<sequence length="881" mass="97635">MNVVYGTGSRLASKLQIVMTVDCSSQRSENHSIVSGRQAKLKNGKSKEISKFEIDLKRKPPIDGVDEQEPKGKLPRQDKNFNVKDDLTCGVTTRSNVRPGKRRRTQTPERSLSVTPESSKSANKRLETGRTRKKRQWESWAPNEKDCFFEALNEHSKDFDKIQIYLKKRRGDLSAAVRNKDQVRHFYYRTLNKISKYIPEPQDPSDAKKTHHEVRSLICYGELRKKFRSLKEKDGKKLTELISTGKTTFRYHGRNVNIRAPTCRALKKLANVSEEQEQIPQKIMIDLMPSDNKTWSMIQGLAHNPRLRTTVSTRKTVSSLITFLVSKWKLQDNINISLSPCVTQVASKQVGNKVVDSEVVPKLKQACEVNNGPSNTEGISCTETPKDKMNKTTCSGKNEATSSTKAPSSANHSTAQDEVDAKDKGEDNHVQDALKQESWNKSNSASLTIADIYRKMNNPRKILLSYKACQDEPSNETNYALEQLVKLAGGEFSFNKKEVGYISSSKSKVVSKDTVSKPSKVTKPKSTAKPQKPLAPKPPQEVIIPTVVSPSIINQVSINSTSKSGNHLTFGFTPIGTFPRPSPLLPKARKRQAARVVVQRTLLPRPFPAVVSPTGKGASPIPFVPSPTGLPIQNGLFNSGQVNKPRKILPKESNVRNGETSTNATPPAANLTVDSLIKLAMSQDIPENLESLILSKPLNLDKTPSDHVHTEEIDSGIALGHLKTVKEVENLTEAMNHLDSTKHDTDDLLDNLKSSEDEDPFKFLSPSHIPSFPPEGWLNEESTDFSLGTLFSHLETSPVKQKPSSVLDTPKKAGAASYSGSKYSQAAPMFCDMMDENSVDYVKKFRDLAKKMGNDQESSSSDNVDCGPSISFKSLLSEASK</sequence>
<evidence type="ECO:0000256" key="1">
    <source>
        <dbReference type="ARBA" id="ARBA00023125"/>
    </source>
</evidence>
<feature type="compositionally biased region" description="Basic and acidic residues" evidence="3">
    <location>
        <begin position="68"/>
        <end position="87"/>
    </location>
</feature>
<dbReference type="EMBL" id="CACRXK020009877">
    <property type="protein sequence ID" value="CAB4018149.1"/>
    <property type="molecule type" value="Genomic_DNA"/>
</dbReference>
<feature type="compositionally biased region" description="Basic and acidic residues" evidence="3">
    <location>
        <begin position="419"/>
        <end position="435"/>
    </location>
</feature>
<dbReference type="GO" id="GO:0007389">
    <property type="term" value="P:pattern specification process"/>
    <property type="evidence" value="ECO:0007669"/>
    <property type="project" value="TreeGrafter"/>
</dbReference>
<dbReference type="GO" id="GO:0003682">
    <property type="term" value="F:chromatin binding"/>
    <property type="evidence" value="ECO:0007669"/>
    <property type="project" value="InterPro"/>
</dbReference>
<feature type="compositionally biased region" description="Low complexity" evidence="3">
    <location>
        <begin position="516"/>
        <end position="532"/>
    </location>
</feature>
<evidence type="ECO:0000313" key="5">
    <source>
        <dbReference type="Proteomes" id="UP001152795"/>
    </source>
</evidence>
<dbReference type="InterPro" id="IPR055315">
    <property type="entry name" value="Cramped-like"/>
</dbReference>
<dbReference type="PANTHER" id="PTHR21677:SF1">
    <property type="entry name" value="PROTEIN CRAMPED-LIKE"/>
    <property type="match status" value="1"/>
</dbReference>
<dbReference type="GO" id="GO:0005634">
    <property type="term" value="C:nucleus"/>
    <property type="evidence" value="ECO:0007669"/>
    <property type="project" value="TreeGrafter"/>
</dbReference>
<evidence type="ECO:0000313" key="4">
    <source>
        <dbReference type="EMBL" id="CAB4018149.1"/>
    </source>
</evidence>
<feature type="compositionally biased region" description="Polar residues" evidence="3">
    <location>
        <begin position="798"/>
        <end position="807"/>
    </location>
</feature>
<name>A0A7D9EUR8_PARCT</name>
<proteinExistence type="predicted"/>
<feature type="compositionally biased region" description="Polar residues" evidence="3">
    <location>
        <begin position="391"/>
        <end position="416"/>
    </location>
</feature>
<keyword evidence="2" id="KW-0539">Nucleus</keyword>